<feature type="compositionally biased region" description="Low complexity" evidence="1">
    <location>
        <begin position="450"/>
        <end position="459"/>
    </location>
</feature>
<dbReference type="InterPro" id="IPR025566">
    <property type="entry name" value="DUF4331"/>
</dbReference>
<sequence length="459" mass="50310">MSSHREAPEISKDPVADSTDTYAFVSPDKPDTVTLVANFIPLQKPDSGPNFYEFGDDVRYEIHVSNSGTAESDIIYRFTFRTRIRNDKTFLYNTGQITDIGDETWNRPQFYTLTQVQNGRTRVLAEDLPCPPVNVGKRSTPDYAALAQQAVHPIGRGRTVFAGQRADAFHVDLGSVFDLGALRPFNNAHLIPLAAMDGINSVQSYNVHTIALQVPIRQLTRNRTRPSDPLDEDAVIGVWSTASRRKARMFDAKKGRYVGKGPWEQVSRLGNPLFNEVIVPMAEKDVWNTRPPQGDRRYAKYVTNPELQALLPFLYPGVFPNLEAYAKPRADLRAILLTGLPEGVVPGFQNYTGTTRADMLRLNVAVPPTAQPDKLGLVAGDAAGFPNGRRIGDDVVTIELRAIAGLTIPLVDPSYEPDGAASAVEDGTSNTNAPLLEEFPYLGLPGGGYQTQPGTTQAS</sequence>
<evidence type="ECO:0000313" key="2">
    <source>
        <dbReference type="EMBL" id="QBR92749.1"/>
    </source>
</evidence>
<organism evidence="2 3">
    <name type="scientific">Nocardioides euryhalodurans</name>
    <dbReference type="NCBI Taxonomy" id="2518370"/>
    <lineage>
        <taxon>Bacteria</taxon>
        <taxon>Bacillati</taxon>
        <taxon>Actinomycetota</taxon>
        <taxon>Actinomycetes</taxon>
        <taxon>Propionibacteriales</taxon>
        <taxon>Nocardioidaceae</taxon>
        <taxon>Nocardioides</taxon>
    </lineage>
</organism>
<name>A0A4P7GLK2_9ACTN</name>
<dbReference type="KEGG" id="noy:EXE57_11015"/>
<keyword evidence="3" id="KW-1185">Reference proteome</keyword>
<evidence type="ECO:0000313" key="3">
    <source>
        <dbReference type="Proteomes" id="UP000294894"/>
    </source>
</evidence>
<feature type="compositionally biased region" description="Basic and acidic residues" evidence="1">
    <location>
        <begin position="1"/>
        <end position="15"/>
    </location>
</feature>
<accession>A0A4P7GLK2</accession>
<dbReference type="AlphaFoldDB" id="A0A4P7GLK2"/>
<gene>
    <name evidence="2" type="ORF">EXE57_11015</name>
</gene>
<proteinExistence type="predicted"/>
<evidence type="ECO:0000256" key="1">
    <source>
        <dbReference type="SAM" id="MobiDB-lite"/>
    </source>
</evidence>
<dbReference type="Proteomes" id="UP000294894">
    <property type="component" value="Chromosome"/>
</dbReference>
<reference evidence="2 3" key="1">
    <citation type="submission" date="2019-03" db="EMBL/GenBank/DDBJ databases">
        <title>Three New Species of Nocardioides, Nocardioides euryhalodurans sp. nov., Nocardioides seonyuensis sp. nov. and Nocardioides eburneoflavus sp. nov., Iolated from Soil.</title>
        <authorList>
            <person name="Roh S.G."/>
            <person name="Lee C."/>
            <person name="Kim M.-K."/>
            <person name="Kim S.B."/>
        </authorList>
    </citation>
    <scope>NUCLEOTIDE SEQUENCE [LARGE SCALE GENOMIC DNA]</scope>
    <source>
        <strain evidence="2 3">MMS17-SY117</strain>
    </source>
</reference>
<feature type="region of interest" description="Disordered" evidence="1">
    <location>
        <begin position="440"/>
        <end position="459"/>
    </location>
</feature>
<dbReference type="RefSeq" id="WP_135077474.1">
    <property type="nucleotide sequence ID" value="NZ_CP038267.1"/>
</dbReference>
<dbReference type="EMBL" id="CP038267">
    <property type="protein sequence ID" value="QBR92749.1"/>
    <property type="molecule type" value="Genomic_DNA"/>
</dbReference>
<protein>
    <submittedName>
        <fullName evidence="2">DUF4331 domain-containing protein</fullName>
    </submittedName>
</protein>
<dbReference type="Pfam" id="PF14224">
    <property type="entry name" value="DUF4331"/>
    <property type="match status" value="1"/>
</dbReference>
<feature type="region of interest" description="Disordered" evidence="1">
    <location>
        <begin position="1"/>
        <end position="23"/>
    </location>
</feature>
<dbReference type="OrthoDB" id="9791748at2"/>